<comment type="similarity">
    <text evidence="1">Belongs to the universal ribosomal protein uS7 family.</text>
</comment>
<dbReference type="Pfam" id="PF00177">
    <property type="entry name" value="Ribosomal_S7"/>
    <property type="match status" value="1"/>
</dbReference>
<dbReference type="GO" id="GO:0006412">
    <property type="term" value="P:translation"/>
    <property type="evidence" value="ECO:0007669"/>
    <property type="project" value="InterPro"/>
</dbReference>
<geneLocation type="mitochondrion" evidence="5"/>
<dbReference type="Gene3D" id="1.10.455.10">
    <property type="entry name" value="Ribosomal protein S7 domain"/>
    <property type="match status" value="1"/>
</dbReference>
<dbReference type="PIRSF" id="PIRSF002122">
    <property type="entry name" value="RPS7p_RPS7a_RPS5e_RPS7o"/>
    <property type="match status" value="1"/>
</dbReference>
<evidence type="ECO:0000313" key="5">
    <source>
        <dbReference type="EMBL" id="QBX98511.1"/>
    </source>
</evidence>
<dbReference type="InterPro" id="IPR023798">
    <property type="entry name" value="Ribosomal_uS7_dom"/>
</dbReference>
<dbReference type="InterPro" id="IPR036823">
    <property type="entry name" value="Ribosomal_uS7_dom_sf"/>
</dbReference>
<evidence type="ECO:0000256" key="3">
    <source>
        <dbReference type="ARBA" id="ARBA00023274"/>
    </source>
</evidence>
<proteinExistence type="inferred from homology"/>
<dbReference type="AlphaFoldDB" id="A0A4D6C499"/>
<feature type="domain" description="Small ribosomal subunit protein uS7" evidence="4">
    <location>
        <begin position="20"/>
        <end position="163"/>
    </location>
</feature>
<organism evidence="5">
    <name type="scientific">Chloroparvula sp. RCC696</name>
    <dbReference type="NCBI Taxonomy" id="2565275"/>
    <lineage>
        <taxon>Eukaryota</taxon>
        <taxon>Viridiplantae</taxon>
        <taxon>Chlorophyta</taxon>
        <taxon>Chloropicophyceae</taxon>
        <taxon>Chloropicales</taxon>
        <taxon>Chloropicaceae</taxon>
        <taxon>Chloroparvula</taxon>
    </lineage>
</organism>
<keyword evidence="5" id="KW-0496">Mitochondrion</keyword>
<name>A0A4D6C499_9CHLO</name>
<keyword evidence="2 5" id="KW-0689">Ribosomal protein</keyword>
<reference evidence="5" key="1">
    <citation type="journal article" date="2019" name="Genome Biol. Evol.">
        <title>Tracing the Evolution of the Plastome and Mitogenome in the Chloropicophyceae Uncovered Convergent tRNA Gene Losses and a Variant Plastid Genetic Code.</title>
        <authorList>
            <person name="Turmel M."/>
            <person name="Dos Santos A.L."/>
            <person name="Otis C."/>
            <person name="Sergerie R."/>
            <person name="Lemieux C."/>
        </authorList>
    </citation>
    <scope>NUCLEOTIDE SEQUENCE</scope>
</reference>
<dbReference type="EMBL" id="MK085999">
    <property type="protein sequence ID" value="QBX98511.1"/>
    <property type="molecule type" value="Genomic_DNA"/>
</dbReference>
<evidence type="ECO:0000256" key="1">
    <source>
        <dbReference type="ARBA" id="ARBA00007151"/>
    </source>
</evidence>
<gene>
    <name evidence="5" type="primary">rps7</name>
</gene>
<keyword evidence="3" id="KW-0687">Ribonucleoprotein</keyword>
<evidence type="ECO:0000259" key="4">
    <source>
        <dbReference type="Pfam" id="PF00177"/>
    </source>
</evidence>
<dbReference type="InterPro" id="IPR000235">
    <property type="entry name" value="Ribosomal_uS7"/>
</dbReference>
<dbReference type="GO" id="GO:0005840">
    <property type="term" value="C:ribosome"/>
    <property type="evidence" value="ECO:0007669"/>
    <property type="project" value="UniProtKB-KW"/>
</dbReference>
<dbReference type="GO" id="GO:1990904">
    <property type="term" value="C:ribonucleoprotein complex"/>
    <property type="evidence" value="ECO:0007669"/>
    <property type="project" value="UniProtKB-KW"/>
</dbReference>
<dbReference type="SUPFAM" id="SSF47973">
    <property type="entry name" value="Ribosomal protein S7"/>
    <property type="match status" value="1"/>
</dbReference>
<accession>A0A4D6C499</accession>
<dbReference type="PANTHER" id="PTHR11205">
    <property type="entry name" value="RIBOSOMAL PROTEIN S7"/>
    <property type="match status" value="1"/>
</dbReference>
<sequence length="171" mass="19447">MVQNKKKINPFSNLNDLLQTNTGYGHLYADKLANLIMMNGLKPKAVATVIRCLAQLKPSKYDKDRGATKFEILENAVSNVMPYVQVRKAKVRGTSHLVPCPMSHTQMYTKAIRWLVDGARMMKKNSKSNFDTCLASVINDAYANQGYAKAKRDELHKLAEANRSSAYYRWW</sequence>
<protein>
    <submittedName>
        <fullName evidence="5">Ribosomal protein S7</fullName>
    </submittedName>
</protein>
<evidence type="ECO:0000256" key="2">
    <source>
        <dbReference type="ARBA" id="ARBA00022980"/>
    </source>
</evidence>